<name>A0AB94IWJ8_9BACT</name>
<dbReference type="GO" id="GO:0050538">
    <property type="term" value="F:N-carbamoyl-L-amino-acid hydrolase activity"/>
    <property type="evidence" value="ECO:0007669"/>
    <property type="project" value="UniProtKB-EC"/>
</dbReference>
<reference evidence="7" key="1">
    <citation type="submission" date="2010-03" db="EMBL/GenBank/DDBJ databases">
        <title>The genome sequence of Synergistetes sp. SGP1.</title>
        <authorList>
            <consortium name="metaHIT consortium -- http://www.metahit.eu/"/>
            <person name="Pajon A."/>
            <person name="Turner K."/>
            <person name="Parkhill J."/>
            <person name="Wade W."/>
            <person name="Vartoukian S."/>
        </authorList>
    </citation>
    <scope>NUCLEOTIDE SEQUENCE [LARGE SCALE GENOMIC DNA]</scope>
    <source>
        <strain evidence="7">SGP1</strain>
    </source>
</reference>
<keyword evidence="3" id="KW-0862">Zinc</keyword>
<dbReference type="InterPro" id="IPR010158">
    <property type="entry name" value="Amidase_Cbmase"/>
</dbReference>
<dbReference type="GO" id="GO:0016813">
    <property type="term" value="F:hydrolase activity, acting on carbon-nitrogen (but not peptide) bonds, in linear amidines"/>
    <property type="evidence" value="ECO:0007669"/>
    <property type="project" value="InterPro"/>
</dbReference>
<dbReference type="PANTHER" id="PTHR32494">
    <property type="entry name" value="ALLANTOATE DEIMINASE-RELATED"/>
    <property type="match status" value="1"/>
</dbReference>
<dbReference type="PIRSF" id="PIRSF001235">
    <property type="entry name" value="Amidase_carbamoylase"/>
    <property type="match status" value="1"/>
</dbReference>
<dbReference type="EMBL" id="FP929056">
    <property type="protein sequence ID" value="CBL28108.1"/>
    <property type="molecule type" value="Genomic_DNA"/>
</dbReference>
<evidence type="ECO:0000256" key="3">
    <source>
        <dbReference type="PIRSR" id="PIRSR001235-1"/>
    </source>
</evidence>
<dbReference type="Proteomes" id="UP000008957">
    <property type="component" value="Chromosome"/>
</dbReference>
<dbReference type="EC" id="3.5.1.87" evidence="6"/>
<feature type="binding site" evidence="3">
    <location>
        <position position="379"/>
    </location>
    <ligand>
        <name>Zn(2+)</name>
        <dbReference type="ChEBI" id="CHEBI:29105"/>
        <label>2</label>
    </ligand>
</feature>
<sequence length="406" mass="44096">MQHSVSEIRYCGELFEAFYDVGSTREGGVTRLGYSAVEDEMHRRFEALARELGCGVFTDEVGNTFASNGEEGDYYLLGSHLDSVVDGGRYDGVAGVIAGLMVVRRLQEEEEVRLPLRVAAFRCEESSNFGLCTIGSGLIAGQEKYSSDIGSLRSRDGERLDEIFQKRGLSFSPKNISGIKEYLELHIEQGKVLEETGTEIGIVSTIAGPRRFRFILRGMAEHSGATPMGLRNDALCAAAEVILAVERIGREEAVHQSVATVGVVENRPNVLNVIPGEVALGIDLRGIEEESLDRMEQALRSRAQDIAKSRGATCLEMKIGSVPPVAMSRRVQRGLERAASRLKISSRNMPSGAGHDAMSFAALCDTGMVFIPCRHGVSHNRKEFASLSSICDGAAVICEYLKGEAV</sequence>
<dbReference type="PANTHER" id="PTHR32494:SF5">
    <property type="entry name" value="ALLANTOATE AMIDOHYDROLASE"/>
    <property type="match status" value="1"/>
</dbReference>
<keyword evidence="3" id="KW-0479">Metal-binding</keyword>
<feature type="binding site" evidence="3">
    <location>
        <position position="91"/>
    </location>
    <ligand>
        <name>Zn(2+)</name>
        <dbReference type="ChEBI" id="CHEBI:29105"/>
        <label>2</label>
    </ligand>
</feature>
<keyword evidence="7" id="KW-1185">Reference proteome</keyword>
<feature type="binding site" evidence="3">
    <location>
        <position position="80"/>
    </location>
    <ligand>
        <name>Zn(2+)</name>
        <dbReference type="ChEBI" id="CHEBI:29105"/>
        <label>1</label>
    </ligand>
</feature>
<dbReference type="SUPFAM" id="SSF53187">
    <property type="entry name" value="Zn-dependent exopeptidases"/>
    <property type="match status" value="1"/>
</dbReference>
<accession>A0AB94IWJ8</accession>
<feature type="binding site" evidence="3">
    <location>
        <position position="186"/>
    </location>
    <ligand>
        <name>Zn(2+)</name>
        <dbReference type="ChEBI" id="CHEBI:29105"/>
        <label>1</label>
    </ligand>
</feature>
<evidence type="ECO:0000256" key="4">
    <source>
        <dbReference type="PIRSR" id="PIRSR001235-2"/>
    </source>
</evidence>
<feature type="binding site" evidence="3">
    <location>
        <position position="125"/>
    </location>
    <ligand>
        <name>Zn(2+)</name>
        <dbReference type="ChEBI" id="CHEBI:29105"/>
        <label>2</label>
    </ligand>
</feature>
<comment type="cofactor">
    <cofactor evidence="3">
        <name>Zn(2+)</name>
        <dbReference type="ChEBI" id="CHEBI:29105"/>
    </cofactor>
    <text evidence="3">Binds 2 Zn(2+) ions per subunit.</text>
</comment>
<evidence type="ECO:0000313" key="7">
    <source>
        <dbReference type="Proteomes" id="UP000008957"/>
    </source>
</evidence>
<dbReference type="InterPro" id="IPR002933">
    <property type="entry name" value="Peptidase_M20"/>
</dbReference>
<feature type="binding site" evidence="3">
    <location>
        <position position="91"/>
    </location>
    <ligand>
        <name>Zn(2+)</name>
        <dbReference type="ChEBI" id="CHEBI:29105"/>
        <label>1</label>
    </ligand>
</feature>
<dbReference type="NCBIfam" id="TIGR01879">
    <property type="entry name" value="hydantase"/>
    <property type="match status" value="1"/>
</dbReference>
<gene>
    <name evidence="6" type="ORF">SY1_07900</name>
</gene>
<dbReference type="Pfam" id="PF07687">
    <property type="entry name" value="M20_dimer"/>
    <property type="match status" value="1"/>
</dbReference>
<feature type="domain" description="Peptidase M20 dimerisation" evidence="5">
    <location>
        <begin position="212"/>
        <end position="308"/>
    </location>
</feature>
<feature type="binding site" evidence="4">
    <location>
        <position position="211"/>
    </location>
    <ligand>
        <name>allantoate</name>
        <dbReference type="ChEBI" id="CHEBI:17536"/>
    </ligand>
</feature>
<dbReference type="RefSeq" id="WP_015556255.1">
    <property type="nucleotide sequence ID" value="NC_021038.1"/>
</dbReference>
<evidence type="ECO:0000313" key="6">
    <source>
        <dbReference type="EMBL" id="CBL28108.1"/>
    </source>
</evidence>
<evidence type="ECO:0000256" key="2">
    <source>
        <dbReference type="ARBA" id="ARBA00022801"/>
    </source>
</evidence>
<dbReference type="KEGG" id="sbr:SY1_07900"/>
<feature type="binding site" evidence="4">
    <location>
        <position position="285"/>
    </location>
    <ligand>
        <name>allantoate</name>
        <dbReference type="ChEBI" id="CHEBI:17536"/>
    </ligand>
</feature>
<reference evidence="6 7" key="2">
    <citation type="submission" date="2010-03" db="EMBL/GenBank/DDBJ databases">
        <authorList>
            <person name="Pajon A."/>
        </authorList>
    </citation>
    <scope>NUCLEOTIDE SEQUENCE [LARGE SCALE GENOMIC DNA]</scope>
    <source>
        <strain evidence="6 7">SGP1</strain>
    </source>
</reference>
<dbReference type="SUPFAM" id="SSF55031">
    <property type="entry name" value="Bacterial exopeptidase dimerisation domain"/>
    <property type="match status" value="1"/>
</dbReference>
<dbReference type="Gene3D" id="3.40.630.10">
    <property type="entry name" value="Zn peptidases"/>
    <property type="match status" value="1"/>
</dbReference>
<dbReference type="InterPro" id="IPR036264">
    <property type="entry name" value="Bact_exopeptidase_dim_dom"/>
</dbReference>
<dbReference type="AlphaFoldDB" id="A0AB94IWJ8"/>
<dbReference type="Pfam" id="PF01546">
    <property type="entry name" value="Peptidase_M20"/>
    <property type="match status" value="1"/>
</dbReference>
<dbReference type="Gene3D" id="3.30.70.360">
    <property type="match status" value="1"/>
</dbReference>
<dbReference type="CDD" id="cd03884">
    <property type="entry name" value="M20_bAS"/>
    <property type="match status" value="1"/>
</dbReference>
<organism evidence="6 7">
    <name type="scientific">Fretibacterium fastidiosum</name>
    <dbReference type="NCBI Taxonomy" id="651822"/>
    <lineage>
        <taxon>Bacteria</taxon>
        <taxon>Thermotogati</taxon>
        <taxon>Synergistota</taxon>
        <taxon>Synergistia</taxon>
        <taxon>Synergistales</taxon>
        <taxon>Aminobacteriaceae</taxon>
        <taxon>Fretibacterium</taxon>
    </lineage>
</organism>
<evidence type="ECO:0000256" key="1">
    <source>
        <dbReference type="ARBA" id="ARBA00006153"/>
    </source>
</evidence>
<protein>
    <submittedName>
        <fullName evidence="6">Amidase, hydantoinase/carbamoylase family</fullName>
        <ecNumber evidence="6">3.5.1.87</ecNumber>
    </submittedName>
</protein>
<feature type="binding site" evidence="4">
    <location>
        <position position="272"/>
    </location>
    <ligand>
        <name>allantoate</name>
        <dbReference type="ChEBI" id="CHEBI:17536"/>
    </ligand>
</feature>
<keyword evidence="2 6" id="KW-0378">Hydrolase</keyword>
<dbReference type="InterPro" id="IPR011650">
    <property type="entry name" value="Peptidase_M20_dimer"/>
</dbReference>
<evidence type="ECO:0000259" key="5">
    <source>
        <dbReference type="Pfam" id="PF07687"/>
    </source>
</evidence>
<comment type="similarity">
    <text evidence="1">Belongs to the peptidase M20 family.</text>
</comment>
<dbReference type="GO" id="GO:0046872">
    <property type="term" value="F:metal ion binding"/>
    <property type="evidence" value="ECO:0007669"/>
    <property type="project" value="UniProtKB-KW"/>
</dbReference>
<proteinExistence type="inferred from homology"/>